<dbReference type="EMBL" id="LAYJ01000068">
    <property type="protein sequence ID" value="KKI51711.1"/>
    <property type="molecule type" value="Genomic_DNA"/>
</dbReference>
<name>A0A0M2NL72_9FIRM</name>
<organism evidence="1 2">
    <name type="scientific">Christensenella hongkongensis</name>
    <dbReference type="NCBI Taxonomy" id="270498"/>
    <lineage>
        <taxon>Bacteria</taxon>
        <taxon>Bacillati</taxon>
        <taxon>Bacillota</taxon>
        <taxon>Clostridia</taxon>
        <taxon>Christensenellales</taxon>
        <taxon>Christensenellaceae</taxon>
        <taxon>Christensenella</taxon>
    </lineage>
</organism>
<accession>A0A0M2NL72</accession>
<evidence type="ECO:0000313" key="1">
    <source>
        <dbReference type="EMBL" id="KKI51711.1"/>
    </source>
</evidence>
<comment type="caution">
    <text evidence="1">The sequence shown here is derived from an EMBL/GenBank/DDBJ whole genome shotgun (WGS) entry which is preliminary data.</text>
</comment>
<protein>
    <submittedName>
        <fullName evidence="1">Uncharacterized protein</fullName>
    </submittedName>
</protein>
<proteinExistence type="predicted"/>
<dbReference type="AlphaFoldDB" id="A0A0M2NL72"/>
<keyword evidence="2" id="KW-1185">Reference proteome</keyword>
<evidence type="ECO:0000313" key="2">
    <source>
        <dbReference type="Proteomes" id="UP000034076"/>
    </source>
</evidence>
<reference evidence="1 2" key="1">
    <citation type="submission" date="2015-04" db="EMBL/GenBank/DDBJ databases">
        <title>Draft genome sequence of bacteremic isolate Catabacter hongkongensis type strain HKU16T.</title>
        <authorList>
            <person name="Lau S.K."/>
            <person name="Teng J.L."/>
            <person name="Huang Y."/>
            <person name="Curreem S.O."/>
            <person name="Tsui S.K."/>
            <person name="Woo P.C."/>
        </authorList>
    </citation>
    <scope>NUCLEOTIDE SEQUENCE [LARGE SCALE GENOMIC DNA]</scope>
    <source>
        <strain evidence="1 2">HKU16</strain>
    </source>
</reference>
<gene>
    <name evidence="1" type="ORF">CHK_0878</name>
</gene>
<sequence>MRHGRKYWIIYRKRQEFGVMGKDILPAGHKKWPDHRTIDKWRLTHCANDTVMEE</sequence>
<dbReference type="Proteomes" id="UP000034076">
    <property type="component" value="Unassembled WGS sequence"/>
</dbReference>